<evidence type="ECO:0000256" key="1">
    <source>
        <dbReference type="SAM" id="Phobius"/>
    </source>
</evidence>
<dbReference type="OrthoDB" id="9957208at2"/>
<comment type="caution">
    <text evidence="2">The sequence shown here is derived from an EMBL/GenBank/DDBJ whole genome shotgun (WGS) entry which is preliminary data.</text>
</comment>
<accession>A0A2S8FBU9</accession>
<feature type="transmembrane region" description="Helical" evidence="1">
    <location>
        <begin position="6"/>
        <end position="26"/>
    </location>
</feature>
<organism evidence="2 3">
    <name type="scientific">Blastopirellula marina</name>
    <dbReference type="NCBI Taxonomy" id="124"/>
    <lineage>
        <taxon>Bacteria</taxon>
        <taxon>Pseudomonadati</taxon>
        <taxon>Planctomycetota</taxon>
        <taxon>Planctomycetia</taxon>
        <taxon>Pirellulales</taxon>
        <taxon>Pirellulaceae</taxon>
        <taxon>Blastopirellula</taxon>
    </lineage>
</organism>
<protein>
    <submittedName>
        <fullName evidence="2">Uncharacterized protein</fullName>
    </submittedName>
</protein>
<keyword evidence="1" id="KW-0472">Membrane</keyword>
<dbReference type="RefSeq" id="WP_105332806.1">
    <property type="nucleotide sequence ID" value="NZ_PUHY01000015.1"/>
</dbReference>
<evidence type="ECO:0000313" key="3">
    <source>
        <dbReference type="Proteomes" id="UP000238322"/>
    </source>
</evidence>
<keyword evidence="1" id="KW-1133">Transmembrane helix</keyword>
<gene>
    <name evidence="2" type="ORF">C5Y83_26510</name>
</gene>
<reference evidence="2 3" key="1">
    <citation type="submission" date="2018-02" db="EMBL/GenBank/DDBJ databases">
        <title>Comparative genomes isolates from brazilian mangrove.</title>
        <authorList>
            <person name="Araujo J.E."/>
            <person name="Taketani R.G."/>
            <person name="Silva M.C.P."/>
            <person name="Loureco M.V."/>
            <person name="Andreote F.D."/>
        </authorList>
    </citation>
    <scope>NUCLEOTIDE SEQUENCE [LARGE SCALE GENOMIC DNA]</scope>
    <source>
        <strain evidence="2 3">Hex-1 MGV</strain>
    </source>
</reference>
<sequence>MYLVIYSGLALMVFLAMGGALVATALSHRRRADGTRYHDMFLFGESKGRDATGELDVEDWSDSIDIDVD</sequence>
<dbReference type="EMBL" id="PUHY01000015">
    <property type="protein sequence ID" value="PQO29612.1"/>
    <property type="molecule type" value="Genomic_DNA"/>
</dbReference>
<dbReference type="AlphaFoldDB" id="A0A2S8FBU9"/>
<proteinExistence type="predicted"/>
<name>A0A2S8FBU9_9BACT</name>
<keyword evidence="1" id="KW-0812">Transmembrane</keyword>
<dbReference type="Proteomes" id="UP000238322">
    <property type="component" value="Unassembled WGS sequence"/>
</dbReference>
<evidence type="ECO:0000313" key="2">
    <source>
        <dbReference type="EMBL" id="PQO29612.1"/>
    </source>
</evidence>